<gene>
    <name evidence="2" type="ORF">V1Y59_11235</name>
</gene>
<dbReference type="InterPro" id="IPR016162">
    <property type="entry name" value="Ald_DH_N"/>
</dbReference>
<dbReference type="Proteomes" id="UP001335729">
    <property type="component" value="Unassembled WGS sequence"/>
</dbReference>
<evidence type="ECO:0008006" key="4">
    <source>
        <dbReference type="Google" id="ProtNLM"/>
    </source>
</evidence>
<comment type="caution">
    <text evidence="2">The sequence shown here is derived from an EMBL/GenBank/DDBJ whole genome shotgun (WGS) entry which is preliminary data.</text>
</comment>
<keyword evidence="3" id="KW-1185">Reference proteome</keyword>
<keyword evidence="1" id="KW-0560">Oxidoreductase</keyword>
<evidence type="ECO:0000313" key="2">
    <source>
        <dbReference type="EMBL" id="MEE4023652.1"/>
    </source>
</evidence>
<organism evidence="2 3">
    <name type="scientific">Gordonia prachuapensis</name>
    <dbReference type="NCBI Taxonomy" id="3115651"/>
    <lineage>
        <taxon>Bacteria</taxon>
        <taxon>Bacillati</taxon>
        <taxon>Actinomycetota</taxon>
        <taxon>Actinomycetes</taxon>
        <taxon>Mycobacteriales</taxon>
        <taxon>Gordoniaceae</taxon>
        <taxon>Gordonia</taxon>
    </lineage>
</organism>
<dbReference type="InterPro" id="IPR016161">
    <property type="entry name" value="Ald_DH/histidinol_DH"/>
</dbReference>
<evidence type="ECO:0000256" key="1">
    <source>
        <dbReference type="ARBA" id="ARBA00023002"/>
    </source>
</evidence>
<proteinExistence type="predicted"/>
<dbReference type="RefSeq" id="WP_330505048.1">
    <property type="nucleotide sequence ID" value="NZ_JAZDUE010000008.1"/>
</dbReference>
<dbReference type="SUPFAM" id="SSF53720">
    <property type="entry name" value="ALDH-like"/>
    <property type="match status" value="1"/>
</dbReference>
<dbReference type="EMBL" id="JAZDUE010000008">
    <property type="protein sequence ID" value="MEE4023652.1"/>
    <property type="molecule type" value="Genomic_DNA"/>
</dbReference>
<name>A0ABU7MTK2_9ACTN</name>
<accession>A0ABU7MTK2</accession>
<dbReference type="Gene3D" id="3.40.605.10">
    <property type="entry name" value="Aldehyde Dehydrogenase, Chain A, domain 1"/>
    <property type="match status" value="1"/>
</dbReference>
<evidence type="ECO:0000313" key="3">
    <source>
        <dbReference type="Proteomes" id="UP001335729"/>
    </source>
</evidence>
<reference evidence="2 3" key="1">
    <citation type="submission" date="2024-01" db="EMBL/GenBank/DDBJ databases">
        <title>Draft genome sequence of Gordonia sp. PKS22-38.</title>
        <authorList>
            <person name="Suphannarot A."/>
            <person name="Mingma R."/>
        </authorList>
    </citation>
    <scope>NUCLEOTIDE SEQUENCE [LARGE SCALE GENOMIC DNA]</scope>
    <source>
        <strain evidence="2 3">PKS22-38</strain>
    </source>
</reference>
<protein>
    <recommendedName>
        <fullName evidence="4">Aldehyde dehydrogenase family protein</fullName>
    </recommendedName>
</protein>
<sequence length="82" mass="8981">MTHLSPAVNRNGTPHYRMFIAGEWVDTEDHFDVVNPATEEITATAAKARIDHVDAAVAAARSTRETGMAIRTRRHLEGASIP</sequence>